<evidence type="ECO:0000313" key="1">
    <source>
        <dbReference type="EMBL" id="TLG87578.1"/>
    </source>
</evidence>
<reference evidence="1 2" key="1">
    <citation type="submission" date="2019-05" db="EMBL/GenBank/DDBJ databases">
        <title>Pseudomonas edaphica sp. nov., isolated from rhizospheric soil of Cistus ladanifer L. in Spain.</title>
        <authorList>
            <person name="Peix A."/>
        </authorList>
    </citation>
    <scope>NUCLEOTIDE SEQUENCE [LARGE SCALE GENOMIC DNA]</scope>
    <source>
        <strain evidence="1 2">RD25</strain>
    </source>
</reference>
<gene>
    <name evidence="1" type="ORF">FEM54_30020</name>
</gene>
<sequence>MSGLWMINIRMRRVEEIELHVRANLARLNGPKCYQGPGRTYMLHASQVHISRALALAALSRNLMAIYQERNLKQQKLLAEIESITSELEHEQNSAPVA</sequence>
<accession>A0ABY2TWK7</accession>
<evidence type="ECO:0000313" key="2">
    <source>
        <dbReference type="Proteomes" id="UP000304941"/>
    </source>
</evidence>
<comment type="caution">
    <text evidence="1">The sequence shown here is derived from an EMBL/GenBank/DDBJ whole genome shotgun (WGS) entry which is preliminary data.</text>
</comment>
<dbReference type="RefSeq" id="WP_138454008.1">
    <property type="nucleotide sequence ID" value="NZ_VBVZ01000757.1"/>
</dbReference>
<dbReference type="Proteomes" id="UP000304941">
    <property type="component" value="Unassembled WGS sequence"/>
</dbReference>
<organism evidence="1 2">
    <name type="scientific">Pseudomonas edaphica</name>
    <dbReference type="NCBI Taxonomy" id="2006980"/>
    <lineage>
        <taxon>Bacteria</taxon>
        <taxon>Pseudomonadati</taxon>
        <taxon>Pseudomonadota</taxon>
        <taxon>Gammaproteobacteria</taxon>
        <taxon>Pseudomonadales</taxon>
        <taxon>Pseudomonadaceae</taxon>
        <taxon>Pseudomonas</taxon>
    </lineage>
</organism>
<proteinExistence type="predicted"/>
<keyword evidence="2" id="KW-1185">Reference proteome</keyword>
<evidence type="ECO:0008006" key="3">
    <source>
        <dbReference type="Google" id="ProtNLM"/>
    </source>
</evidence>
<protein>
    <recommendedName>
        <fullName evidence="3">DUF3077 domain-containing protein</fullName>
    </recommendedName>
</protein>
<dbReference type="EMBL" id="VBVZ01000757">
    <property type="protein sequence ID" value="TLG87578.1"/>
    <property type="molecule type" value="Genomic_DNA"/>
</dbReference>
<name>A0ABY2TWK7_9PSED</name>